<name>A0ABT1WN21_9LACT</name>
<dbReference type="EMBL" id="JANHNZ010000003">
    <property type="protein sequence ID" value="MCQ9209911.1"/>
    <property type="molecule type" value="Genomic_DNA"/>
</dbReference>
<keyword evidence="1" id="KW-1133">Transmembrane helix</keyword>
<dbReference type="InterPro" id="IPR056491">
    <property type="entry name" value="DUF6688_C"/>
</dbReference>
<reference evidence="4" key="1">
    <citation type="submission" date="2022-07" db="EMBL/GenBank/DDBJ databases">
        <authorList>
            <person name="Jung M.-Y."/>
            <person name="Lee M."/>
        </authorList>
    </citation>
    <scope>NUCLEOTIDE SEQUENCE</scope>
    <source>
        <strain evidence="4">S8</strain>
    </source>
</reference>
<dbReference type="Pfam" id="PF23543">
    <property type="entry name" value="DUF6688_C"/>
    <property type="match status" value="1"/>
</dbReference>
<feature type="transmembrane region" description="Helical" evidence="1">
    <location>
        <begin position="56"/>
        <end position="83"/>
    </location>
</feature>
<feature type="domain" description="DUF6688" evidence="3">
    <location>
        <begin position="315"/>
        <end position="425"/>
    </location>
</feature>
<evidence type="ECO:0000256" key="1">
    <source>
        <dbReference type="SAM" id="Phobius"/>
    </source>
</evidence>
<feature type="transmembrane region" description="Helical" evidence="1">
    <location>
        <begin position="103"/>
        <end position="123"/>
    </location>
</feature>
<dbReference type="InterPro" id="IPR046510">
    <property type="entry name" value="DUF6688_N"/>
</dbReference>
<keyword evidence="5" id="KW-1185">Reference proteome</keyword>
<keyword evidence="1" id="KW-0472">Membrane</keyword>
<dbReference type="Pfam" id="PF20394">
    <property type="entry name" value="DUF6688"/>
    <property type="match status" value="1"/>
</dbReference>
<feature type="domain" description="DUF6688" evidence="2">
    <location>
        <begin position="67"/>
        <end position="312"/>
    </location>
</feature>
<keyword evidence="1" id="KW-0812">Transmembrane</keyword>
<feature type="transmembrane region" description="Helical" evidence="1">
    <location>
        <begin position="211"/>
        <end position="230"/>
    </location>
</feature>
<reference evidence="4" key="2">
    <citation type="journal article" date="2023" name="Curr. Microbiol.">
        <title>Granulicatella seriolae sp. nov., a Novel Facultative Anaerobe Isolated from Yellowtail Marine Fish.</title>
        <authorList>
            <person name="Lee M."/>
            <person name="Choi Y.J."/>
            <person name="Farooq A."/>
            <person name="Jeong J.B."/>
            <person name="Jung M.Y."/>
        </authorList>
    </citation>
    <scope>NUCLEOTIDE SEQUENCE</scope>
    <source>
        <strain evidence="4">S8</strain>
    </source>
</reference>
<evidence type="ECO:0008006" key="6">
    <source>
        <dbReference type="Google" id="ProtNLM"/>
    </source>
</evidence>
<feature type="transmembrane region" description="Helical" evidence="1">
    <location>
        <begin position="264"/>
        <end position="284"/>
    </location>
</feature>
<dbReference type="Proteomes" id="UP001059480">
    <property type="component" value="Unassembled WGS sequence"/>
</dbReference>
<dbReference type="RefSeq" id="WP_256945017.1">
    <property type="nucleotide sequence ID" value="NZ_JANHNZ010000003.1"/>
</dbReference>
<protein>
    <recommendedName>
        <fullName evidence="6">ABC transporter permease</fullName>
    </recommendedName>
</protein>
<feature type="transmembrane region" description="Helical" evidence="1">
    <location>
        <begin position="179"/>
        <end position="199"/>
    </location>
</feature>
<evidence type="ECO:0000313" key="4">
    <source>
        <dbReference type="EMBL" id="MCQ9209911.1"/>
    </source>
</evidence>
<gene>
    <name evidence="4" type="ORF">NPA36_05035</name>
</gene>
<accession>A0ABT1WN21</accession>
<evidence type="ECO:0000313" key="5">
    <source>
        <dbReference type="Proteomes" id="UP001059480"/>
    </source>
</evidence>
<sequence>MQDRIKKFITQLHQKPILTLYEIGVVVSFLIAIFLGFMSGIGVGTTLSITEIARNFGYIVTYGFAFVFFVGPVLFFCVILPILNTINLLKPYKKLESFSYNMVLQRLSLLLFSPIFFLQLSFLASPQKDWPIQLINDDVHNPIYSKALPLVVTVAILSIVAYVYLSFVKLEKTSPIKIILSFSMMLLGLIQSVILIYQLSPRLAPYQYGTFILFPLNFIIISLSLFRIIVSQWNQKQSRLNKVYSNPLLQKINLILSSTKSWPIAILIFSLPLLAVGVGILVLFGQSPALIIKTWTETSEWSLSEQVSPQNVFQDEHYLCTVAAGGHKKIVKPIRYGVRHGHIVVVNRQLSIANAFEQVIEEKAPRFHKVVRFVYDRYGFPLARLVKSKTSADIVYVLMKPLEWFFLIILYFTDANPENRIALQYFPKKFEVSRSYETYDEK</sequence>
<reference evidence="4" key="3">
    <citation type="journal article" date="2023" name="Microbiol. Resour. Announc.">
        <title>Draft Genome Sequence of Granulicatella sp. Strain S8, Isolated from a Marine Fish, Seriola quinqueradiata.</title>
        <authorList>
            <person name="Lee M."/>
            <person name="Farooq A."/>
            <person name="Jeong J.B."/>
            <person name="Jung M.Y."/>
        </authorList>
    </citation>
    <scope>NUCLEOTIDE SEQUENCE</scope>
    <source>
        <strain evidence="4">S8</strain>
    </source>
</reference>
<evidence type="ECO:0000259" key="2">
    <source>
        <dbReference type="Pfam" id="PF20394"/>
    </source>
</evidence>
<comment type="caution">
    <text evidence="4">The sequence shown here is derived from an EMBL/GenBank/DDBJ whole genome shotgun (WGS) entry which is preliminary data.</text>
</comment>
<feature type="transmembrane region" description="Helical" evidence="1">
    <location>
        <begin position="20"/>
        <end position="44"/>
    </location>
</feature>
<organism evidence="4 5">
    <name type="scientific">Granulicatella seriolae</name>
    <dbReference type="NCBI Taxonomy" id="2967226"/>
    <lineage>
        <taxon>Bacteria</taxon>
        <taxon>Bacillati</taxon>
        <taxon>Bacillota</taxon>
        <taxon>Bacilli</taxon>
        <taxon>Lactobacillales</taxon>
        <taxon>Carnobacteriaceae</taxon>
        <taxon>Granulicatella</taxon>
    </lineage>
</organism>
<proteinExistence type="predicted"/>
<evidence type="ECO:0000259" key="3">
    <source>
        <dbReference type="Pfam" id="PF23543"/>
    </source>
</evidence>
<feature type="transmembrane region" description="Helical" evidence="1">
    <location>
        <begin position="143"/>
        <end position="167"/>
    </location>
</feature>